<keyword evidence="2" id="KW-1185">Reference proteome</keyword>
<name>A0ABT0QZ23_9MICO</name>
<evidence type="ECO:0000313" key="2">
    <source>
        <dbReference type="Proteomes" id="UP001203761"/>
    </source>
</evidence>
<comment type="caution">
    <text evidence="1">The sequence shown here is derived from an EMBL/GenBank/DDBJ whole genome shotgun (WGS) entry which is preliminary data.</text>
</comment>
<sequence length="115" mass="12614">MTTPADLPAPPQPRDPDARIVYLTREGCHLCDVALPTVRAEADRAGTVVEVRDIDAEPALREDWNDHVPVIAVDGAVLSRYEVDADELRRALARGAVRGRGGARPATWLGRLLRR</sequence>
<dbReference type="InterPro" id="IPR008554">
    <property type="entry name" value="Glutaredoxin-like"/>
</dbReference>
<evidence type="ECO:0000313" key="1">
    <source>
        <dbReference type="EMBL" id="MCL6422861.1"/>
    </source>
</evidence>
<dbReference type="SUPFAM" id="SSF52833">
    <property type="entry name" value="Thioredoxin-like"/>
    <property type="match status" value="1"/>
</dbReference>
<dbReference type="RefSeq" id="WP_249736975.1">
    <property type="nucleotide sequence ID" value="NZ_JAKNCJ010000002.1"/>
</dbReference>
<organism evidence="1 2">
    <name type="scientific">Brachybacterium equifaecis</name>
    <dbReference type="NCBI Taxonomy" id="2910770"/>
    <lineage>
        <taxon>Bacteria</taxon>
        <taxon>Bacillati</taxon>
        <taxon>Actinomycetota</taxon>
        <taxon>Actinomycetes</taxon>
        <taxon>Micrococcales</taxon>
        <taxon>Dermabacteraceae</taxon>
        <taxon>Brachybacterium</taxon>
    </lineage>
</organism>
<dbReference type="Proteomes" id="UP001203761">
    <property type="component" value="Unassembled WGS sequence"/>
</dbReference>
<dbReference type="EMBL" id="JAKNCJ010000002">
    <property type="protein sequence ID" value="MCL6422861.1"/>
    <property type="molecule type" value="Genomic_DNA"/>
</dbReference>
<dbReference type="InterPro" id="IPR036249">
    <property type="entry name" value="Thioredoxin-like_sf"/>
</dbReference>
<dbReference type="Pfam" id="PF05768">
    <property type="entry name" value="Glrx-like"/>
    <property type="match status" value="1"/>
</dbReference>
<dbReference type="Gene3D" id="3.40.30.10">
    <property type="entry name" value="Glutaredoxin"/>
    <property type="match status" value="1"/>
</dbReference>
<gene>
    <name evidence="1" type="ORF">Bequi_05580</name>
</gene>
<reference evidence="1" key="1">
    <citation type="submission" date="2022-02" db="EMBL/GenBank/DDBJ databases">
        <authorList>
            <person name="Lee M."/>
            <person name="Kim S.-J."/>
            <person name="Jung M.-Y."/>
        </authorList>
    </citation>
    <scope>NUCLEOTIDE SEQUENCE</scope>
    <source>
        <strain evidence="1">JHP9</strain>
    </source>
</reference>
<accession>A0ABT0QZ23</accession>
<proteinExistence type="predicted"/>
<protein>
    <submittedName>
        <fullName evidence="1">Glutaredoxin family protein</fullName>
    </submittedName>
</protein>